<proteinExistence type="predicted"/>
<keyword evidence="3" id="KW-1185">Reference proteome</keyword>
<organism evidence="2 3">
    <name type="scientific">Ilyodon furcidens</name>
    <name type="common">goldbreast splitfin</name>
    <dbReference type="NCBI Taxonomy" id="33524"/>
    <lineage>
        <taxon>Eukaryota</taxon>
        <taxon>Metazoa</taxon>
        <taxon>Chordata</taxon>
        <taxon>Craniata</taxon>
        <taxon>Vertebrata</taxon>
        <taxon>Euteleostomi</taxon>
        <taxon>Actinopterygii</taxon>
        <taxon>Neopterygii</taxon>
        <taxon>Teleostei</taxon>
        <taxon>Neoteleostei</taxon>
        <taxon>Acanthomorphata</taxon>
        <taxon>Ovalentaria</taxon>
        <taxon>Atherinomorphae</taxon>
        <taxon>Cyprinodontiformes</taxon>
        <taxon>Goodeidae</taxon>
        <taxon>Ilyodon</taxon>
    </lineage>
</organism>
<gene>
    <name evidence="2" type="ORF">ILYODFUR_032398</name>
</gene>
<dbReference type="EMBL" id="JAHRIQ010074768">
    <property type="protein sequence ID" value="MEQ2245873.1"/>
    <property type="molecule type" value="Genomic_DNA"/>
</dbReference>
<keyword evidence="1" id="KW-0472">Membrane</keyword>
<protein>
    <submittedName>
        <fullName evidence="2">Uncharacterized protein</fullName>
    </submittedName>
</protein>
<feature type="non-terminal residue" evidence="2">
    <location>
        <position position="115"/>
    </location>
</feature>
<feature type="transmembrane region" description="Helical" evidence="1">
    <location>
        <begin position="80"/>
        <end position="98"/>
    </location>
</feature>
<comment type="caution">
    <text evidence="2">The sequence shown here is derived from an EMBL/GenBank/DDBJ whole genome shotgun (WGS) entry which is preliminary data.</text>
</comment>
<accession>A0ABV0UPP8</accession>
<evidence type="ECO:0000313" key="3">
    <source>
        <dbReference type="Proteomes" id="UP001482620"/>
    </source>
</evidence>
<sequence>MFHIARMSLDIKSTTDLFQRVRYSITKQGDTAEWEKKKVYIYNYINDMMGDSQVEGVKQTESQSAANKESVRCATLSRRLLYILILAGIISLTIYFTLEIQKMNDNYNHQHLKLL</sequence>
<keyword evidence="1" id="KW-0812">Transmembrane</keyword>
<evidence type="ECO:0000256" key="1">
    <source>
        <dbReference type="SAM" id="Phobius"/>
    </source>
</evidence>
<name>A0ABV0UPP8_9TELE</name>
<reference evidence="2 3" key="1">
    <citation type="submission" date="2021-06" db="EMBL/GenBank/DDBJ databases">
        <authorList>
            <person name="Palmer J.M."/>
        </authorList>
    </citation>
    <scope>NUCLEOTIDE SEQUENCE [LARGE SCALE GENOMIC DNA]</scope>
    <source>
        <strain evidence="3">if_2019</strain>
        <tissue evidence="2">Muscle</tissue>
    </source>
</reference>
<dbReference type="Proteomes" id="UP001482620">
    <property type="component" value="Unassembled WGS sequence"/>
</dbReference>
<keyword evidence="1" id="KW-1133">Transmembrane helix</keyword>
<evidence type="ECO:0000313" key="2">
    <source>
        <dbReference type="EMBL" id="MEQ2245873.1"/>
    </source>
</evidence>